<dbReference type="Pfam" id="PF13649">
    <property type="entry name" value="Methyltransf_25"/>
    <property type="match status" value="1"/>
</dbReference>
<proteinExistence type="predicted"/>
<feature type="domain" description="Methyltransferase" evidence="1">
    <location>
        <begin position="66"/>
        <end position="158"/>
    </location>
</feature>
<accession>A0A382C6S2</accession>
<protein>
    <recommendedName>
        <fullName evidence="1">Methyltransferase domain-containing protein</fullName>
    </recommendedName>
</protein>
<dbReference type="Gene3D" id="3.40.50.150">
    <property type="entry name" value="Vaccinia Virus protein VP39"/>
    <property type="match status" value="1"/>
</dbReference>
<dbReference type="InterPro" id="IPR029063">
    <property type="entry name" value="SAM-dependent_MTases_sf"/>
</dbReference>
<evidence type="ECO:0000313" key="2">
    <source>
        <dbReference type="EMBL" id="SVB21740.1"/>
    </source>
</evidence>
<gene>
    <name evidence="2" type="ORF">METZ01_LOCUS174594</name>
</gene>
<dbReference type="AlphaFoldDB" id="A0A382C6S2"/>
<reference evidence="2" key="1">
    <citation type="submission" date="2018-05" db="EMBL/GenBank/DDBJ databases">
        <authorList>
            <person name="Lanie J.A."/>
            <person name="Ng W.-L."/>
            <person name="Kazmierczak K.M."/>
            <person name="Andrzejewski T.M."/>
            <person name="Davidsen T.M."/>
            <person name="Wayne K.J."/>
            <person name="Tettelin H."/>
            <person name="Glass J.I."/>
            <person name="Rusch D."/>
            <person name="Podicherti R."/>
            <person name="Tsui H.-C.T."/>
            <person name="Winkler M.E."/>
        </authorList>
    </citation>
    <scope>NUCLEOTIDE SEQUENCE</scope>
</reference>
<dbReference type="EMBL" id="UINC01033060">
    <property type="protein sequence ID" value="SVB21740.1"/>
    <property type="molecule type" value="Genomic_DNA"/>
</dbReference>
<sequence length="239" mass="26937">MLPHILYQVSRIFGDGPLTSQDCRQIIDSCSSLSFSDQMRVWTRLICLQPILKAINQHIPKAPGRIVDLGSGYGVLSWLLASSREQEILGIEVSLPRLSIAQQITKDLPNLNFQHGDIANVTVEPSSTILLIDVLCLFPSETQQHILFSCANSLVDNGTLVLKDNTTTPKWKFYYANLEERIKLFLGIYSTPTLKRPNYLSPDTWRNLVTKSNLKIRDEFLVNSLAPYPGIIYICQKSS</sequence>
<dbReference type="CDD" id="cd02440">
    <property type="entry name" value="AdoMet_MTases"/>
    <property type="match status" value="1"/>
</dbReference>
<name>A0A382C6S2_9ZZZZ</name>
<dbReference type="SUPFAM" id="SSF53335">
    <property type="entry name" value="S-adenosyl-L-methionine-dependent methyltransferases"/>
    <property type="match status" value="1"/>
</dbReference>
<organism evidence="2">
    <name type="scientific">marine metagenome</name>
    <dbReference type="NCBI Taxonomy" id="408172"/>
    <lineage>
        <taxon>unclassified sequences</taxon>
        <taxon>metagenomes</taxon>
        <taxon>ecological metagenomes</taxon>
    </lineage>
</organism>
<evidence type="ECO:0000259" key="1">
    <source>
        <dbReference type="Pfam" id="PF13649"/>
    </source>
</evidence>
<dbReference type="InterPro" id="IPR041698">
    <property type="entry name" value="Methyltransf_25"/>
</dbReference>